<accession>A0A846RUQ4</accession>
<dbReference type="EMBL" id="JAATJN010000001">
    <property type="protein sequence ID" value="NJC57894.1"/>
    <property type="molecule type" value="Genomic_DNA"/>
</dbReference>
<evidence type="ECO:0000313" key="2">
    <source>
        <dbReference type="EMBL" id="NJC57894.1"/>
    </source>
</evidence>
<proteinExistence type="predicted"/>
<feature type="region of interest" description="Disordered" evidence="1">
    <location>
        <begin position="18"/>
        <end position="77"/>
    </location>
</feature>
<dbReference type="AlphaFoldDB" id="A0A846RUQ4"/>
<name>A0A846RUQ4_9MICO</name>
<organism evidence="2 3">
    <name type="scientific">Brevibacterium marinum</name>
    <dbReference type="NCBI Taxonomy" id="418643"/>
    <lineage>
        <taxon>Bacteria</taxon>
        <taxon>Bacillati</taxon>
        <taxon>Actinomycetota</taxon>
        <taxon>Actinomycetes</taxon>
        <taxon>Micrococcales</taxon>
        <taxon>Brevibacteriaceae</taxon>
        <taxon>Brevibacterium</taxon>
    </lineage>
</organism>
<dbReference type="Proteomes" id="UP000576792">
    <property type="component" value="Unassembled WGS sequence"/>
</dbReference>
<protein>
    <submittedName>
        <fullName evidence="2">Uncharacterized protein</fullName>
    </submittedName>
</protein>
<gene>
    <name evidence="2" type="ORF">BKA07_002929</name>
</gene>
<sequence length="77" mass="8267">MPFGAGNQCVRSPWVGHALGAHPNARENARENPSAESYPAENAVSVTELPRRNSQAARSNNTRRRIATGDSPAALRT</sequence>
<reference evidence="2 3" key="1">
    <citation type="submission" date="2020-03" db="EMBL/GenBank/DDBJ databases">
        <title>Sequencing the genomes of 1000 actinobacteria strains.</title>
        <authorList>
            <person name="Klenk H.-P."/>
        </authorList>
    </citation>
    <scope>NUCLEOTIDE SEQUENCE [LARGE SCALE GENOMIC DNA]</scope>
    <source>
        <strain evidence="2 3">DSM 18964</strain>
    </source>
</reference>
<comment type="caution">
    <text evidence="2">The sequence shown here is derived from an EMBL/GenBank/DDBJ whole genome shotgun (WGS) entry which is preliminary data.</text>
</comment>
<keyword evidence="3" id="KW-1185">Reference proteome</keyword>
<evidence type="ECO:0000256" key="1">
    <source>
        <dbReference type="SAM" id="MobiDB-lite"/>
    </source>
</evidence>
<evidence type="ECO:0000313" key="3">
    <source>
        <dbReference type="Proteomes" id="UP000576792"/>
    </source>
</evidence>